<dbReference type="EC" id="2.7.3.2" evidence="3"/>
<dbReference type="PROSITE" id="PS51509">
    <property type="entry name" value="PHOSPHAGEN_KINASE_N"/>
    <property type="match status" value="1"/>
</dbReference>
<dbReference type="OrthoDB" id="430219at2759"/>
<dbReference type="InterPro" id="IPR029373">
    <property type="entry name" value="FAM216"/>
</dbReference>
<reference evidence="14" key="1">
    <citation type="submission" date="2022-07" db="EMBL/GenBank/DDBJ databases">
        <title>Chromosome-level genome of Muraenolepis orangiensis.</title>
        <authorList>
            <person name="Kim J."/>
        </authorList>
    </citation>
    <scope>NUCLEOTIDE SEQUENCE</scope>
    <source>
        <strain evidence="14">KU_S4_2022</strain>
        <tissue evidence="14">Muscle</tissue>
    </source>
</reference>
<evidence type="ECO:0000256" key="2">
    <source>
        <dbReference type="ARBA" id="ARBA00008615"/>
    </source>
</evidence>
<comment type="caution">
    <text evidence="14">The sequence shown here is derived from an EMBL/GenBank/DDBJ whole genome shotgun (WGS) entry which is preliminary data.</text>
</comment>
<dbReference type="Gene3D" id="3.30.590.10">
    <property type="entry name" value="Glutamine synthetase/guanido kinase, catalytic domain"/>
    <property type="match status" value="1"/>
</dbReference>
<proteinExistence type="inferred from homology"/>
<comment type="similarity">
    <text evidence="1 9 11">Belongs to the ATP:guanido phosphotransferase family.</text>
</comment>
<keyword evidence="4 10" id="KW-0808">Transferase</keyword>
<dbReference type="EMBL" id="JANIIK010000035">
    <property type="protein sequence ID" value="KAJ3613211.1"/>
    <property type="molecule type" value="Genomic_DNA"/>
</dbReference>
<dbReference type="Gene3D" id="1.10.135.10">
    <property type="entry name" value="ATP:guanido phosphotransferase, N-terminal domain"/>
    <property type="match status" value="1"/>
</dbReference>
<name>A0A9Q0IXI6_9TELE</name>
<dbReference type="CDD" id="cd00716">
    <property type="entry name" value="creatine_kinase_like"/>
    <property type="match status" value="1"/>
</dbReference>
<dbReference type="SUPFAM" id="SSF55931">
    <property type="entry name" value="Glutamine synthetase/guanido kinase"/>
    <property type="match status" value="1"/>
</dbReference>
<evidence type="ECO:0000256" key="8">
    <source>
        <dbReference type="ARBA" id="ARBA00048857"/>
    </source>
</evidence>
<keyword evidence="15" id="KW-1185">Reference proteome</keyword>
<dbReference type="PROSITE" id="PS51510">
    <property type="entry name" value="PHOSPHAGEN_KINASE_C"/>
    <property type="match status" value="1"/>
</dbReference>
<evidence type="ECO:0000256" key="3">
    <source>
        <dbReference type="ARBA" id="ARBA00012231"/>
    </source>
</evidence>
<dbReference type="SUPFAM" id="SSF48034">
    <property type="entry name" value="Guanido kinase N-terminal domain"/>
    <property type="match status" value="1"/>
</dbReference>
<dbReference type="Pfam" id="PF02807">
    <property type="entry name" value="ATP-gua_PtransN"/>
    <property type="match status" value="1"/>
</dbReference>
<dbReference type="InterPro" id="IPR000749">
    <property type="entry name" value="ATP-guanido_PTrfase"/>
</dbReference>
<feature type="binding site" evidence="10">
    <location>
        <position position="162"/>
    </location>
    <ligand>
        <name>ATP</name>
        <dbReference type="ChEBI" id="CHEBI:30616"/>
    </ligand>
</feature>
<dbReference type="AlphaFoldDB" id="A0A9Q0IXI6"/>
<evidence type="ECO:0000313" key="15">
    <source>
        <dbReference type="Proteomes" id="UP001148018"/>
    </source>
</evidence>
<feature type="domain" description="Phosphagen kinase C-terminal" evidence="13">
    <location>
        <begin position="96"/>
        <end position="294"/>
    </location>
</feature>
<feature type="domain" description="Phosphagen kinase N-terminal" evidence="12">
    <location>
        <begin position="1"/>
        <end position="69"/>
    </location>
</feature>
<keyword evidence="7 10" id="KW-0067">ATP-binding</keyword>
<dbReference type="InterPro" id="IPR014746">
    <property type="entry name" value="Gln_synth/guanido_kin_cat_dom"/>
</dbReference>
<evidence type="ECO:0000256" key="4">
    <source>
        <dbReference type="ARBA" id="ARBA00022679"/>
    </source>
</evidence>
<dbReference type="GO" id="GO:0046314">
    <property type="term" value="P:phosphocreatine biosynthetic process"/>
    <property type="evidence" value="ECO:0007669"/>
    <property type="project" value="InterPro"/>
</dbReference>
<accession>A0A9Q0IXI6</accession>
<dbReference type="FunFam" id="3.30.590.10:FF:000026">
    <property type="entry name" value="Creatine kinase B-type"/>
    <property type="match status" value="1"/>
</dbReference>
<comment type="catalytic activity">
    <reaction evidence="8">
        <text>creatine + ATP = N-phosphocreatine + ADP + H(+)</text>
        <dbReference type="Rhea" id="RHEA:17157"/>
        <dbReference type="ChEBI" id="CHEBI:15378"/>
        <dbReference type="ChEBI" id="CHEBI:30616"/>
        <dbReference type="ChEBI" id="CHEBI:57947"/>
        <dbReference type="ChEBI" id="CHEBI:58092"/>
        <dbReference type="ChEBI" id="CHEBI:456216"/>
        <dbReference type="EC" id="2.7.3.2"/>
    </reaction>
    <physiologicalReaction direction="left-to-right" evidence="8">
        <dbReference type="Rhea" id="RHEA:17158"/>
    </physiologicalReaction>
</comment>
<dbReference type="PROSITE" id="PS00112">
    <property type="entry name" value="PHOSPHAGEN_KINASE"/>
    <property type="match status" value="1"/>
</dbReference>
<dbReference type="Pfam" id="PF15107">
    <property type="entry name" value="FAM216B"/>
    <property type="match status" value="1"/>
</dbReference>
<dbReference type="InterPro" id="IPR022413">
    <property type="entry name" value="ATP-guanido_PTrfase_N"/>
</dbReference>
<sequence length="481" mass="54024">MARVLTLDLYRELKQWVTPSGFTVDRVIQTGVDNPGHPFIMTVGCVAGDEETYEVFKELLDPVIQERHGGYKPSDKHKTDLNPAHLEGGDNLDPNYVLSSRVRTGRSVRGFCLPPHCSRGERRAVETLSIEALDTLSGDLEGKYYALKNMTDAEQQQLIDDHFLFDKPVSPLLLASGMARDWPDGRGIWHNLNKTFLVWVNEEDHLRVISMQKGGNMKEVFNRFCTGLTKIESLFKERKCAFMWNEHLGYVLTCPSNLGTGLRAGVHVKLPNLGKNAKFEDILKRLRLQKRGTGLAGGLFGGLSGGLEVCRLPTWRNTTSVTEPPRSLSHRRALQREEPVGGWGIPVSPDSCIRIYTTLSLAPFLKHTQLTPAQKNYLDSVASSQSSQQVYSLINRHYRNVLHRCVRPGVSGQARRKTACYRLPAKVKSPKGKKTKRTESWSTLLGEDDEDLEDLEASLRKSLSSLSMEDYEDSLYGVSPR</sequence>
<comment type="caution">
    <text evidence="10">Lacks conserved residue(s) required for the propagation of feature annotation.</text>
</comment>
<evidence type="ECO:0000256" key="5">
    <source>
        <dbReference type="ARBA" id="ARBA00022741"/>
    </source>
</evidence>
<keyword evidence="6 10" id="KW-0418">Kinase</keyword>
<evidence type="ECO:0000256" key="1">
    <source>
        <dbReference type="ARBA" id="ARBA00006798"/>
    </source>
</evidence>
<dbReference type="Proteomes" id="UP001148018">
    <property type="component" value="Unassembled WGS sequence"/>
</dbReference>
<evidence type="ECO:0000259" key="12">
    <source>
        <dbReference type="PROSITE" id="PS51509"/>
    </source>
</evidence>
<evidence type="ECO:0000256" key="11">
    <source>
        <dbReference type="RuleBase" id="RU000505"/>
    </source>
</evidence>
<dbReference type="PANTHER" id="PTHR11547:SF23">
    <property type="entry name" value="CREATINE KINASE B-TYPE"/>
    <property type="match status" value="1"/>
</dbReference>
<dbReference type="InterPro" id="IPR022415">
    <property type="entry name" value="ATP-guanido_PTrfase_AS"/>
</dbReference>
<evidence type="ECO:0000256" key="6">
    <source>
        <dbReference type="ARBA" id="ARBA00022777"/>
    </source>
</evidence>
<organism evidence="14 15">
    <name type="scientific">Muraenolepis orangiensis</name>
    <name type="common">Patagonian moray cod</name>
    <dbReference type="NCBI Taxonomy" id="630683"/>
    <lineage>
        <taxon>Eukaryota</taxon>
        <taxon>Metazoa</taxon>
        <taxon>Chordata</taxon>
        <taxon>Craniata</taxon>
        <taxon>Vertebrata</taxon>
        <taxon>Euteleostomi</taxon>
        <taxon>Actinopterygii</taxon>
        <taxon>Neopterygii</taxon>
        <taxon>Teleostei</taxon>
        <taxon>Neoteleostei</taxon>
        <taxon>Acanthomorphata</taxon>
        <taxon>Zeiogadaria</taxon>
        <taxon>Gadariae</taxon>
        <taxon>Gadiformes</taxon>
        <taxon>Muraenolepidoidei</taxon>
        <taxon>Muraenolepididae</taxon>
        <taxon>Muraenolepis</taxon>
    </lineage>
</organism>
<dbReference type="GO" id="GO:0005615">
    <property type="term" value="C:extracellular space"/>
    <property type="evidence" value="ECO:0007669"/>
    <property type="project" value="TreeGrafter"/>
</dbReference>
<dbReference type="PANTHER" id="PTHR11547">
    <property type="entry name" value="ARGININE OR CREATINE KINASE"/>
    <property type="match status" value="1"/>
</dbReference>
<dbReference type="GO" id="GO:0005524">
    <property type="term" value="F:ATP binding"/>
    <property type="evidence" value="ECO:0007669"/>
    <property type="project" value="UniProtKB-UniRule"/>
</dbReference>
<evidence type="ECO:0000256" key="7">
    <source>
        <dbReference type="ARBA" id="ARBA00022840"/>
    </source>
</evidence>
<protein>
    <recommendedName>
        <fullName evidence="3">creatine kinase</fullName>
        <ecNumber evidence="3">2.7.3.2</ecNumber>
    </recommendedName>
</protein>
<dbReference type="InterPro" id="IPR022414">
    <property type="entry name" value="ATP-guanido_PTrfase_cat"/>
</dbReference>
<keyword evidence="5 10" id="KW-0547">Nucleotide-binding</keyword>
<feature type="binding site" evidence="10">
    <location>
        <begin position="263"/>
        <end position="267"/>
    </location>
    <ligand>
        <name>ATP</name>
        <dbReference type="ChEBI" id="CHEBI:30616"/>
    </ligand>
</feature>
<dbReference type="Pfam" id="PF00217">
    <property type="entry name" value="ATP-gua_Ptrans"/>
    <property type="match status" value="1"/>
</dbReference>
<feature type="binding site" evidence="10">
    <location>
        <begin position="99"/>
        <end position="103"/>
    </location>
    <ligand>
        <name>ATP</name>
        <dbReference type="ChEBI" id="CHEBI:30616"/>
    </ligand>
</feature>
<evidence type="ECO:0000256" key="10">
    <source>
        <dbReference type="PROSITE-ProRule" id="PRU00843"/>
    </source>
</evidence>
<evidence type="ECO:0000313" key="14">
    <source>
        <dbReference type="EMBL" id="KAJ3613211.1"/>
    </source>
</evidence>
<evidence type="ECO:0000259" key="13">
    <source>
        <dbReference type="PROSITE" id="PS51510"/>
    </source>
</evidence>
<gene>
    <name evidence="14" type="ORF">NHX12_019461</name>
</gene>
<comment type="similarity">
    <text evidence="2">Belongs to the FAM216 family.</text>
</comment>
<dbReference type="InterPro" id="IPR036802">
    <property type="entry name" value="ATP-guanido_PTrfase_N_sf"/>
</dbReference>
<evidence type="ECO:0000256" key="9">
    <source>
        <dbReference type="PROSITE-ProRule" id="PRU00842"/>
    </source>
</evidence>
<dbReference type="GO" id="GO:0004111">
    <property type="term" value="F:creatine kinase activity"/>
    <property type="evidence" value="ECO:0007669"/>
    <property type="project" value="UniProtKB-EC"/>
</dbReference>
<feature type="binding site" evidence="10">
    <location>
        <position position="207"/>
    </location>
    <ligand>
        <name>ATP</name>
        <dbReference type="ChEBI" id="CHEBI:30616"/>
    </ligand>
</feature>